<evidence type="ECO:0000256" key="2">
    <source>
        <dbReference type="ARBA" id="ARBA00022630"/>
    </source>
</evidence>
<dbReference type="EMBL" id="JANJOU010000004">
    <property type="protein sequence ID" value="MCR0982046.1"/>
    <property type="molecule type" value="Genomic_DNA"/>
</dbReference>
<evidence type="ECO:0000313" key="8">
    <source>
        <dbReference type="EMBL" id="MCR0982046.1"/>
    </source>
</evidence>
<keyword evidence="4 5" id="KW-0560">Oxidoreductase</keyword>
<keyword evidence="2 5" id="KW-0285">Flavoprotein</keyword>
<feature type="domain" description="Nitroreductase" evidence="7">
    <location>
        <begin position="34"/>
        <end position="189"/>
    </location>
</feature>
<dbReference type="InterPro" id="IPR029479">
    <property type="entry name" value="Nitroreductase"/>
</dbReference>
<evidence type="ECO:0000313" key="9">
    <source>
        <dbReference type="Proteomes" id="UP001524642"/>
    </source>
</evidence>
<evidence type="ECO:0000256" key="4">
    <source>
        <dbReference type="ARBA" id="ARBA00023002"/>
    </source>
</evidence>
<evidence type="ECO:0000259" key="7">
    <source>
        <dbReference type="Pfam" id="PF00881"/>
    </source>
</evidence>
<dbReference type="InterPro" id="IPR016446">
    <property type="entry name" value="Flavin_OxRdtase_Frp"/>
</dbReference>
<name>A0ABT1X1R9_9PROT</name>
<accession>A0ABT1X1R9</accession>
<keyword evidence="5" id="KW-0521">NADP</keyword>
<dbReference type="RefSeq" id="WP_257715714.1">
    <property type="nucleotide sequence ID" value="NZ_JANJOU010000004.1"/>
</dbReference>
<feature type="region of interest" description="Disordered" evidence="6">
    <location>
        <begin position="1"/>
        <end position="23"/>
    </location>
</feature>
<gene>
    <name evidence="8" type="ORF">NRP21_08300</name>
</gene>
<dbReference type="PANTHER" id="PTHR43425">
    <property type="entry name" value="OXYGEN-INSENSITIVE NADPH NITROREDUCTASE"/>
    <property type="match status" value="1"/>
</dbReference>
<dbReference type="Gene3D" id="3.40.109.10">
    <property type="entry name" value="NADH Oxidase"/>
    <property type="match status" value="1"/>
</dbReference>
<dbReference type="Proteomes" id="UP001524642">
    <property type="component" value="Unassembled WGS sequence"/>
</dbReference>
<evidence type="ECO:0000256" key="5">
    <source>
        <dbReference type="PIRNR" id="PIRNR005426"/>
    </source>
</evidence>
<dbReference type="InterPro" id="IPR000415">
    <property type="entry name" value="Nitroreductase-like"/>
</dbReference>
<evidence type="ECO:0000256" key="6">
    <source>
        <dbReference type="SAM" id="MobiDB-lite"/>
    </source>
</evidence>
<feature type="compositionally biased region" description="Polar residues" evidence="6">
    <location>
        <begin position="1"/>
        <end position="10"/>
    </location>
</feature>
<keyword evidence="3 5" id="KW-0288">FMN</keyword>
<comment type="caution">
    <text evidence="8">The sequence shown here is derived from an EMBL/GenBank/DDBJ whole genome shotgun (WGS) entry which is preliminary data.</text>
</comment>
<evidence type="ECO:0000256" key="3">
    <source>
        <dbReference type="ARBA" id="ARBA00022643"/>
    </source>
</evidence>
<comment type="similarity">
    <text evidence="1 5">Belongs to the flavin oxidoreductase frp family.</text>
</comment>
<organism evidence="8 9">
    <name type="scientific">Roseomonas populi</name>
    <dbReference type="NCBI Taxonomy" id="3121582"/>
    <lineage>
        <taxon>Bacteria</taxon>
        <taxon>Pseudomonadati</taxon>
        <taxon>Pseudomonadota</taxon>
        <taxon>Alphaproteobacteria</taxon>
        <taxon>Acetobacterales</taxon>
        <taxon>Roseomonadaceae</taxon>
        <taxon>Roseomonas</taxon>
    </lineage>
</organism>
<evidence type="ECO:0000256" key="1">
    <source>
        <dbReference type="ARBA" id="ARBA00008366"/>
    </source>
</evidence>
<proteinExistence type="inferred from homology"/>
<dbReference type="SUPFAM" id="SSF55469">
    <property type="entry name" value="FMN-dependent nitroreductase-like"/>
    <property type="match status" value="1"/>
</dbReference>
<dbReference type="PIRSF" id="PIRSF005426">
    <property type="entry name" value="Frp"/>
    <property type="match status" value="1"/>
</dbReference>
<protein>
    <submittedName>
        <fullName evidence="8">Nitroreductase family protein</fullName>
    </submittedName>
</protein>
<dbReference type="PANTHER" id="PTHR43425:SF2">
    <property type="entry name" value="OXYGEN-INSENSITIVE NADPH NITROREDUCTASE"/>
    <property type="match status" value="1"/>
</dbReference>
<reference evidence="8 9" key="1">
    <citation type="submission" date="2022-06" db="EMBL/GenBank/DDBJ databases">
        <title>Roseomonas CN29.</title>
        <authorList>
            <person name="Cheng Y."/>
            <person name="He X."/>
        </authorList>
    </citation>
    <scope>NUCLEOTIDE SEQUENCE [LARGE SCALE GENOMIC DNA]</scope>
    <source>
        <strain evidence="8 9">CN29</strain>
    </source>
</reference>
<dbReference type="Pfam" id="PF00881">
    <property type="entry name" value="Nitroreductase"/>
    <property type="match status" value="1"/>
</dbReference>
<keyword evidence="9" id="KW-1185">Reference proteome</keyword>
<sequence length="275" mass="29349">MTDPAETSSPALELRYGTPGLPPGPSNPVINAILAHRSYRHFLDRSLEPGALETIVAAASSAPSSSNMQTWSVVAVEDPGRKDRLATLAGNQGFIRQAPLFLCWIADLSRLERMGEAHQQRLAGLDYLESFMVALVDAALASQNALVAAESIGLGGVYVGGLRNRPKEVAAELNLPPKAFGAFGMAIGWPDPAARAEVKPRLPQSLVLHRETYGMAGEDAAVAGYDEVLAGFSEENGMGRADWTGRMLKRVAGPESLSGRHTMTETLRAMGFPLK</sequence>